<protein>
    <submittedName>
        <fullName evidence="1">Uncharacterized protein</fullName>
    </submittedName>
</protein>
<keyword evidence="2" id="KW-1185">Reference proteome</keyword>
<name>A0AAE0BI61_9CHLO</name>
<dbReference type="Gene3D" id="3.30.420.10">
    <property type="entry name" value="Ribonuclease H-like superfamily/Ribonuclease H"/>
    <property type="match status" value="1"/>
</dbReference>
<dbReference type="Proteomes" id="UP001190700">
    <property type="component" value="Unassembled WGS sequence"/>
</dbReference>
<comment type="caution">
    <text evidence="1">The sequence shown here is derived from an EMBL/GenBank/DDBJ whole genome shotgun (WGS) entry which is preliminary data.</text>
</comment>
<evidence type="ECO:0000313" key="2">
    <source>
        <dbReference type="Proteomes" id="UP001190700"/>
    </source>
</evidence>
<dbReference type="GO" id="GO:0003676">
    <property type="term" value="F:nucleic acid binding"/>
    <property type="evidence" value="ECO:0007669"/>
    <property type="project" value="InterPro"/>
</dbReference>
<reference evidence="1 2" key="1">
    <citation type="journal article" date="2015" name="Genome Biol. Evol.">
        <title>Comparative Genomics of a Bacterivorous Green Alga Reveals Evolutionary Causalities and Consequences of Phago-Mixotrophic Mode of Nutrition.</title>
        <authorList>
            <person name="Burns J.A."/>
            <person name="Paasch A."/>
            <person name="Narechania A."/>
            <person name="Kim E."/>
        </authorList>
    </citation>
    <scope>NUCLEOTIDE SEQUENCE [LARGE SCALE GENOMIC DNA]</scope>
    <source>
        <strain evidence="1 2">PLY_AMNH</strain>
    </source>
</reference>
<proteinExistence type="predicted"/>
<organism evidence="1 2">
    <name type="scientific">Cymbomonas tetramitiformis</name>
    <dbReference type="NCBI Taxonomy" id="36881"/>
    <lineage>
        <taxon>Eukaryota</taxon>
        <taxon>Viridiplantae</taxon>
        <taxon>Chlorophyta</taxon>
        <taxon>Pyramimonadophyceae</taxon>
        <taxon>Pyramimonadales</taxon>
        <taxon>Pyramimonadaceae</taxon>
        <taxon>Cymbomonas</taxon>
    </lineage>
</organism>
<dbReference type="AlphaFoldDB" id="A0AAE0BI61"/>
<dbReference type="EMBL" id="LGRX02034715">
    <property type="protein sequence ID" value="KAK3237058.1"/>
    <property type="molecule type" value="Genomic_DNA"/>
</dbReference>
<dbReference type="SUPFAM" id="SSF53098">
    <property type="entry name" value="Ribonuclease H-like"/>
    <property type="match status" value="1"/>
</dbReference>
<dbReference type="InterPro" id="IPR012337">
    <property type="entry name" value="RNaseH-like_sf"/>
</dbReference>
<sequence length="669" mass="76330">MSKRKSGFLRGKCDIRIRAIQIRLSAPEWMVARSAYREFAQHSPYGYCDTDLYTDGIPYPRGNTQCQHYYSLEDPAEGHVWCGRSFWANPPFINSTIQRMLMKMLEDFWLDPNNTSYTVCLRKSPSAAWWPLTYHFQEIATIPTGTPGFFSRPRAGTYSPQDLTDAGEEGGADRVFIQGAPFDTIILFKDATTVPRIDPHQYLHACLGHYSHQYIAHLFSQGLQFAVPRRHLSMKTLRTILSGCGPTEYASEEMKTLLRQYRMRHETGPPYMHEFQAQIEVLWRDMQKIMNSTMRTYDAPLYTWPLAALHAINTVLNVMPNKHIGMDTPHLRYTGRHFDYTELRPFWSECNVWQDPAQRSKAGAKADTSAKLQPKSKPYRYVGILTPGNYLCLDIVKGKLKALSRPTFVTDPALMAKTLANTHNTLVDPASTAIFTKKLYPIRRPTALSSPDILELACSTHESETFAYVKVQCAKLRHPVWVKLIHYLQLAKSHYATLISFLKHRHKHGAPNVFYPCFAMCSAKPADRQKYHPAVIVSVDHKPQVQHRYQVYFDSADSHSTQYADTDAVIISPDQKAMLLALKDADSDPADFPSDAFMDEPDPATYRQARLSPNWRQWHKAIQSEIDGILQPDRADPVTAFPPGSTVLPSKFFFKLKNPTFLDACNTSY</sequence>
<dbReference type="InterPro" id="IPR036397">
    <property type="entry name" value="RNaseH_sf"/>
</dbReference>
<gene>
    <name evidence="1" type="ORF">CYMTET_52844</name>
</gene>
<accession>A0AAE0BI61</accession>
<evidence type="ECO:0000313" key="1">
    <source>
        <dbReference type="EMBL" id="KAK3237058.1"/>
    </source>
</evidence>